<keyword evidence="4" id="KW-1185">Reference proteome</keyword>
<dbReference type="RefSeq" id="WP_204696369.1">
    <property type="nucleotide sequence ID" value="NZ_JAFBEC010000003.1"/>
</dbReference>
<feature type="transmembrane region" description="Helical" evidence="1">
    <location>
        <begin position="131"/>
        <end position="150"/>
    </location>
</feature>
<dbReference type="Proteomes" id="UP000741863">
    <property type="component" value="Unassembled WGS sequence"/>
</dbReference>
<comment type="caution">
    <text evidence="3">The sequence shown here is derived from an EMBL/GenBank/DDBJ whole genome shotgun (WGS) entry which is preliminary data.</text>
</comment>
<feature type="transmembrane region" description="Helical" evidence="1">
    <location>
        <begin position="92"/>
        <end position="119"/>
    </location>
</feature>
<protein>
    <submittedName>
        <fullName evidence="3">Phosphate/sulfate permease</fullName>
    </submittedName>
</protein>
<evidence type="ECO:0000313" key="4">
    <source>
        <dbReference type="Proteomes" id="UP000741863"/>
    </source>
</evidence>
<feature type="transmembrane region" description="Helical" evidence="1">
    <location>
        <begin position="12"/>
        <end position="31"/>
    </location>
</feature>
<keyword evidence="1" id="KW-1133">Transmembrane helix</keyword>
<proteinExistence type="predicted"/>
<reference evidence="3 4" key="1">
    <citation type="submission" date="2021-01" db="EMBL/GenBank/DDBJ databases">
        <title>Genomic Encyclopedia of Type Strains, Phase IV (KMG-IV): sequencing the most valuable type-strain genomes for metagenomic binning, comparative biology and taxonomic classification.</title>
        <authorList>
            <person name="Goeker M."/>
        </authorList>
    </citation>
    <scope>NUCLEOTIDE SEQUENCE [LARGE SCALE GENOMIC DNA]</scope>
    <source>
        <strain evidence="3 4">DSM 25540</strain>
    </source>
</reference>
<gene>
    <name evidence="3" type="ORF">JOD17_001336</name>
</gene>
<organism evidence="3 4">
    <name type="scientific">Geomicrobium sediminis</name>
    <dbReference type="NCBI Taxonomy" id="1347788"/>
    <lineage>
        <taxon>Bacteria</taxon>
        <taxon>Bacillati</taxon>
        <taxon>Bacillota</taxon>
        <taxon>Bacilli</taxon>
        <taxon>Bacillales</taxon>
        <taxon>Geomicrobium</taxon>
    </lineage>
</organism>
<feature type="domain" description="DUF1468" evidence="2">
    <location>
        <begin position="10"/>
        <end position="159"/>
    </location>
</feature>
<accession>A0ABS2PA06</accession>
<keyword evidence="1" id="KW-0812">Transmembrane</keyword>
<name>A0ABS2PA06_9BACL</name>
<sequence>MLSERRSNVVTGLSFLVLAVGVFFLSINMNTLSILSIGVSSSFFPVVASIIMFLISIVLLYLSRKQTGNEEVASTKEHDEGNVKSKQVNVGITFVLILLYLLFLPIIGFILATTLYLVVQSYLLATKEKRNLLMFSSLSLTASVVIYHVFRSGFDLMLPVGILG</sequence>
<dbReference type="EMBL" id="JAFBEC010000003">
    <property type="protein sequence ID" value="MBM7632243.1"/>
    <property type="molecule type" value="Genomic_DNA"/>
</dbReference>
<evidence type="ECO:0000259" key="2">
    <source>
        <dbReference type="Pfam" id="PF07331"/>
    </source>
</evidence>
<dbReference type="Pfam" id="PF07331">
    <property type="entry name" value="TctB"/>
    <property type="match status" value="1"/>
</dbReference>
<evidence type="ECO:0000313" key="3">
    <source>
        <dbReference type="EMBL" id="MBM7632243.1"/>
    </source>
</evidence>
<feature type="transmembrane region" description="Helical" evidence="1">
    <location>
        <begin position="43"/>
        <end position="62"/>
    </location>
</feature>
<evidence type="ECO:0000256" key="1">
    <source>
        <dbReference type="SAM" id="Phobius"/>
    </source>
</evidence>
<keyword evidence="1" id="KW-0472">Membrane</keyword>
<dbReference type="InterPro" id="IPR009936">
    <property type="entry name" value="DUF1468"/>
</dbReference>